<name>A0A4Y1WUU9_9BACT</name>
<protein>
    <submittedName>
        <fullName evidence="3">Uncharacterized protein</fullName>
    </submittedName>
</protein>
<organism evidence="3 4">
    <name type="scientific">Alistipes communis</name>
    <dbReference type="NCBI Taxonomy" id="2585118"/>
    <lineage>
        <taxon>Bacteria</taxon>
        <taxon>Pseudomonadati</taxon>
        <taxon>Bacteroidota</taxon>
        <taxon>Bacteroidia</taxon>
        <taxon>Bacteroidales</taxon>
        <taxon>Rikenellaceae</taxon>
        <taxon>Alistipes</taxon>
    </lineage>
</organism>
<feature type="transmembrane region" description="Helical" evidence="2">
    <location>
        <begin position="63"/>
        <end position="85"/>
    </location>
</feature>
<feature type="region of interest" description="Disordered" evidence="1">
    <location>
        <begin position="31"/>
        <end position="52"/>
    </location>
</feature>
<gene>
    <name evidence="3" type="ORF">A5CBH24_13390</name>
</gene>
<feature type="transmembrane region" description="Helical" evidence="2">
    <location>
        <begin position="6"/>
        <end position="25"/>
    </location>
</feature>
<accession>A0A4Y1WUU9</accession>
<keyword evidence="2" id="KW-0472">Membrane</keyword>
<dbReference type="GeneID" id="78342060"/>
<dbReference type="EMBL" id="AP019735">
    <property type="protein sequence ID" value="BBL04026.1"/>
    <property type="molecule type" value="Genomic_DNA"/>
</dbReference>
<dbReference type="AlphaFoldDB" id="A0A4Y1WUU9"/>
<evidence type="ECO:0000313" key="3">
    <source>
        <dbReference type="EMBL" id="BBL04026.1"/>
    </source>
</evidence>
<dbReference type="KEGG" id="acou:A5CBH24_13390"/>
<sequence>MKETLIIAIILGAFALLASLRAARLDAANAAKPRRNGRTGGKESAGKGAEQGRLRPTILRTAAVGMAVLAIGITLTTWLLLHAGITPPTLASVRIGILVAGAAAIITVIERRKRRK</sequence>
<keyword evidence="2" id="KW-1133">Transmembrane helix</keyword>
<reference evidence="4" key="1">
    <citation type="submission" date="2019-06" db="EMBL/GenBank/DDBJ databases">
        <title>Alistipes onderdonkii subsp. vulgaris subsp. nov., Alistipes dispar sp. nov. and Alistipes communis sp. nov., isolated from human faeces, and creation of Alistipes onderdonkii subsp. onderdonkii subsp. nov.</title>
        <authorList>
            <person name="Sakamoto M."/>
            <person name="Ikeyama N."/>
            <person name="Ogata Y."/>
            <person name="Suda W."/>
            <person name="Iino T."/>
            <person name="Hattori M."/>
            <person name="Ohkuma M."/>
        </authorList>
    </citation>
    <scope>NUCLEOTIDE SEQUENCE [LARGE SCALE GENOMIC DNA]</scope>
    <source>
        <strain evidence="4">5CBH24</strain>
    </source>
</reference>
<evidence type="ECO:0000256" key="1">
    <source>
        <dbReference type="SAM" id="MobiDB-lite"/>
    </source>
</evidence>
<dbReference type="RefSeq" id="WP_141412594.1">
    <property type="nucleotide sequence ID" value="NZ_AP019735.1"/>
</dbReference>
<proteinExistence type="predicted"/>
<dbReference type="Proteomes" id="UP000318946">
    <property type="component" value="Chromosome"/>
</dbReference>
<feature type="transmembrane region" description="Helical" evidence="2">
    <location>
        <begin position="91"/>
        <end position="109"/>
    </location>
</feature>
<keyword evidence="2" id="KW-0812">Transmembrane</keyword>
<keyword evidence="4" id="KW-1185">Reference proteome</keyword>
<evidence type="ECO:0000256" key="2">
    <source>
        <dbReference type="SAM" id="Phobius"/>
    </source>
</evidence>
<evidence type="ECO:0000313" key="4">
    <source>
        <dbReference type="Proteomes" id="UP000318946"/>
    </source>
</evidence>
<feature type="compositionally biased region" description="Basic and acidic residues" evidence="1">
    <location>
        <begin position="40"/>
        <end position="52"/>
    </location>
</feature>